<comment type="similarity">
    <text evidence="2">Belongs to the OXA1/ALB3/YidC family. Type 1 subfamily.</text>
</comment>
<dbReference type="eggNOG" id="COG0706">
    <property type="taxonomic scope" value="Bacteria"/>
</dbReference>
<evidence type="ECO:0000259" key="16">
    <source>
        <dbReference type="Pfam" id="PF14849"/>
    </source>
</evidence>
<organism evidence="17 18">
    <name type="scientific">endosymbiont of Tevnia jerichonana</name>
    <name type="common">vent Tica</name>
    <dbReference type="NCBI Taxonomy" id="1049564"/>
    <lineage>
        <taxon>Bacteria</taxon>
        <taxon>Pseudomonadati</taxon>
        <taxon>Pseudomonadota</taxon>
        <taxon>Gammaproteobacteria</taxon>
        <taxon>sulfur-oxidizing symbionts</taxon>
    </lineage>
</organism>
<evidence type="ECO:0000256" key="7">
    <source>
        <dbReference type="ARBA" id="ARBA00022927"/>
    </source>
</evidence>
<dbReference type="GO" id="GO:0051205">
    <property type="term" value="P:protein insertion into membrane"/>
    <property type="evidence" value="ECO:0007669"/>
    <property type="project" value="TreeGrafter"/>
</dbReference>
<dbReference type="Pfam" id="PF14849">
    <property type="entry name" value="YidC_periplas"/>
    <property type="match status" value="1"/>
</dbReference>
<dbReference type="InterPro" id="IPR047196">
    <property type="entry name" value="YidC_ALB_C"/>
</dbReference>
<dbReference type="EMBL" id="AFZB01000017">
    <property type="protein sequence ID" value="EGW54083.1"/>
    <property type="molecule type" value="Genomic_DNA"/>
</dbReference>
<dbReference type="PATRIC" id="fig|1049564.3.peg.2001"/>
<gene>
    <name evidence="17" type="ORF">TevJSym_aq00310</name>
</gene>
<evidence type="ECO:0000256" key="13">
    <source>
        <dbReference type="RuleBase" id="RU003945"/>
    </source>
</evidence>
<dbReference type="GO" id="GO:0015031">
    <property type="term" value="P:protein transport"/>
    <property type="evidence" value="ECO:0007669"/>
    <property type="project" value="UniProtKB-KW"/>
</dbReference>
<keyword evidence="18" id="KW-1185">Reference proteome</keyword>
<comment type="subcellular location">
    <subcellularLocation>
        <location evidence="1">Cell membrane</location>
        <topology evidence="1">Multi-pass membrane protein</topology>
    </subcellularLocation>
    <subcellularLocation>
        <location evidence="13">Membrane</location>
        <topology evidence="13">Multi-pass membrane protein</topology>
    </subcellularLocation>
</comment>
<name>G2FGH2_9GAMM</name>
<reference evidence="17 18" key="1">
    <citation type="journal article" date="2011" name="ISME J.">
        <title>The endosymbionts of the deep-sea tubeworms Riftia pachyptila and Tevnia jerichonana share an identical physiology as revealed by proteogenomic analyses.</title>
        <authorList>
            <person name="Gardebrecht A."/>
            <person name="Markert S."/>
            <person name="Felbeck H."/>
            <person name="Thuermer A."/>
            <person name="Albrecht D."/>
            <person name="Wollherr A."/>
            <person name="Kabisch J."/>
            <person name="Lehmann R."/>
            <person name="Daniel R."/>
            <person name="Liesegang H."/>
            <person name="Hecker M."/>
            <person name="Sievert S.M."/>
            <person name="Schweder T."/>
        </authorList>
    </citation>
    <scope>NUCLEOTIDE SEQUENCE [LARGE SCALE GENOMIC DNA]</scope>
</reference>
<keyword evidence="7" id="KW-0653">Protein transport</keyword>
<evidence type="ECO:0000313" key="17">
    <source>
        <dbReference type="EMBL" id="EGW54083.1"/>
    </source>
</evidence>
<accession>G2FGH2</accession>
<evidence type="ECO:0000256" key="14">
    <source>
        <dbReference type="SAM" id="Phobius"/>
    </source>
</evidence>
<dbReference type="PANTHER" id="PTHR12428">
    <property type="entry name" value="OXA1"/>
    <property type="match status" value="1"/>
</dbReference>
<dbReference type="InterPro" id="IPR001708">
    <property type="entry name" value="YidC/ALB3/OXA1/COX18"/>
</dbReference>
<evidence type="ECO:0000256" key="4">
    <source>
        <dbReference type="ARBA" id="ARBA00022448"/>
    </source>
</evidence>
<keyword evidence="4" id="KW-0813">Transport</keyword>
<feature type="transmembrane region" description="Helical" evidence="14">
    <location>
        <begin position="102"/>
        <end position="125"/>
    </location>
</feature>
<evidence type="ECO:0000256" key="3">
    <source>
        <dbReference type="ARBA" id="ARBA00015325"/>
    </source>
</evidence>
<keyword evidence="8 14" id="KW-1133">Transmembrane helix</keyword>
<dbReference type="PRINTS" id="PR00701">
    <property type="entry name" value="60KDINNERMP"/>
</dbReference>
<dbReference type="PANTHER" id="PTHR12428:SF65">
    <property type="entry name" value="CYTOCHROME C OXIDASE ASSEMBLY PROTEIN COX18, MITOCHONDRIAL"/>
    <property type="match status" value="1"/>
</dbReference>
<evidence type="ECO:0000256" key="11">
    <source>
        <dbReference type="ARBA" id="ARBA00033245"/>
    </source>
</evidence>
<evidence type="ECO:0000256" key="9">
    <source>
        <dbReference type="ARBA" id="ARBA00023136"/>
    </source>
</evidence>
<evidence type="ECO:0000259" key="15">
    <source>
        <dbReference type="Pfam" id="PF02096"/>
    </source>
</evidence>
<dbReference type="InterPro" id="IPR028055">
    <property type="entry name" value="YidC/Oxa/ALB_C"/>
</dbReference>
<protein>
    <recommendedName>
        <fullName evidence="3">Membrane protein insertase YidC</fullName>
    </recommendedName>
    <alternativeName>
        <fullName evidence="12">Foldase YidC</fullName>
    </alternativeName>
    <alternativeName>
        <fullName evidence="11">Membrane integrase YidC</fullName>
    </alternativeName>
</protein>
<feature type="transmembrane region" description="Helical" evidence="14">
    <location>
        <begin position="182"/>
        <end position="203"/>
    </location>
</feature>
<keyword evidence="10" id="KW-0143">Chaperone</keyword>
<dbReference type="PRINTS" id="PR01900">
    <property type="entry name" value="YIDCPROTEIN"/>
</dbReference>
<evidence type="ECO:0000256" key="5">
    <source>
        <dbReference type="ARBA" id="ARBA00022475"/>
    </source>
</evidence>
<dbReference type="NCBIfam" id="TIGR03592">
    <property type="entry name" value="yidC_oxa1_cterm"/>
    <property type="match status" value="1"/>
</dbReference>
<dbReference type="GO" id="GO:0005886">
    <property type="term" value="C:plasma membrane"/>
    <property type="evidence" value="ECO:0007669"/>
    <property type="project" value="UniProtKB-SubCell"/>
</dbReference>
<feature type="domain" description="Membrane insertase YidC/Oxa/ALB C-terminal" evidence="15">
    <location>
        <begin position="39"/>
        <end position="217"/>
    </location>
</feature>
<keyword evidence="5" id="KW-1003">Cell membrane</keyword>
<dbReference type="Proteomes" id="UP000005167">
    <property type="component" value="Unassembled WGS sequence"/>
</dbReference>
<feature type="domain" description="Membrane insertase YidC N-terminal" evidence="16">
    <location>
        <begin position="2"/>
        <end position="28"/>
    </location>
</feature>
<dbReference type="CDD" id="cd20070">
    <property type="entry name" value="5TM_YidC_Alb3"/>
    <property type="match status" value="1"/>
</dbReference>
<evidence type="ECO:0000313" key="18">
    <source>
        <dbReference type="Proteomes" id="UP000005167"/>
    </source>
</evidence>
<dbReference type="GO" id="GO:0032977">
    <property type="term" value="F:membrane insertase activity"/>
    <property type="evidence" value="ECO:0007669"/>
    <property type="project" value="InterPro"/>
</dbReference>
<dbReference type="AlphaFoldDB" id="G2FGH2"/>
<feature type="transmembrane region" description="Helical" evidence="14">
    <location>
        <begin position="35"/>
        <end position="55"/>
    </location>
</feature>
<proteinExistence type="inferred from homology"/>
<keyword evidence="9 14" id="KW-0472">Membrane</keyword>
<evidence type="ECO:0000256" key="1">
    <source>
        <dbReference type="ARBA" id="ARBA00004651"/>
    </source>
</evidence>
<feature type="transmembrane region" description="Helical" evidence="14">
    <location>
        <begin position="12"/>
        <end position="29"/>
    </location>
</feature>
<dbReference type="Pfam" id="PF02096">
    <property type="entry name" value="60KD_IMP"/>
    <property type="match status" value="1"/>
</dbReference>
<sequence length="224" mass="25793">MLEPIAKGLELTVDYGWLTVIAVPIHWVLKQIHQVVGNWGWAIIILTILIKAIFYKLSETSYKSMANMRKLTPRLQALKDRYGDDKQRLNQAMMDLYKTEKVNPLGGCLPIVVQIPVFIALYWVLLESVEMRHAPFMLWIDNLSAKDPYFVLPLIMGVSMFIQQKLNPAPPDPMQAKIMMSLPFIFTIFFAFFPAGLVLYWVVNNIVSITQQWYITRKIEQGGS</sequence>
<keyword evidence="6 13" id="KW-0812">Transmembrane</keyword>
<evidence type="ECO:0000256" key="2">
    <source>
        <dbReference type="ARBA" id="ARBA00010527"/>
    </source>
</evidence>
<evidence type="ECO:0000256" key="8">
    <source>
        <dbReference type="ARBA" id="ARBA00022989"/>
    </source>
</evidence>
<dbReference type="InterPro" id="IPR028053">
    <property type="entry name" value="Membr_insert_YidC_N"/>
</dbReference>
<evidence type="ECO:0000256" key="10">
    <source>
        <dbReference type="ARBA" id="ARBA00023186"/>
    </source>
</evidence>
<evidence type="ECO:0000256" key="12">
    <source>
        <dbReference type="ARBA" id="ARBA00033342"/>
    </source>
</evidence>
<comment type="caution">
    <text evidence="17">The sequence shown here is derived from an EMBL/GenBank/DDBJ whole genome shotgun (WGS) entry which is preliminary data.</text>
</comment>
<evidence type="ECO:0000256" key="6">
    <source>
        <dbReference type="ARBA" id="ARBA00022692"/>
    </source>
</evidence>